<dbReference type="FunFam" id="3.40.50.620:FF:000061">
    <property type="entry name" value="Tyrosine--tRNA ligase"/>
    <property type="match status" value="1"/>
</dbReference>
<feature type="binding site" evidence="10">
    <location>
        <position position="234"/>
    </location>
    <ligand>
        <name>ATP</name>
        <dbReference type="ChEBI" id="CHEBI:30616"/>
    </ligand>
</feature>
<dbReference type="InterPro" id="IPR024108">
    <property type="entry name" value="Tyr-tRNA-ligase_bac_2"/>
</dbReference>
<dbReference type="InterPro" id="IPR002305">
    <property type="entry name" value="aa-tRNA-synth_Ic"/>
</dbReference>
<comment type="subcellular location">
    <subcellularLocation>
        <location evidence="10">Cytoplasm</location>
    </subcellularLocation>
</comment>
<gene>
    <name evidence="10" type="primary">tyrS</name>
    <name evidence="12" type="ORF">Acaty_c2633</name>
</gene>
<dbReference type="HAMAP" id="MF_02007">
    <property type="entry name" value="Tyr_tRNA_synth_type2"/>
    <property type="match status" value="1"/>
</dbReference>
<comment type="subunit">
    <text evidence="1 10">Homodimer.</text>
</comment>
<dbReference type="GO" id="GO:0004831">
    <property type="term" value="F:tyrosine-tRNA ligase activity"/>
    <property type="evidence" value="ECO:0007669"/>
    <property type="project" value="UniProtKB-UniRule"/>
</dbReference>
<evidence type="ECO:0000256" key="10">
    <source>
        <dbReference type="HAMAP-Rule" id="MF_02007"/>
    </source>
</evidence>
<dbReference type="Gene3D" id="3.10.290.10">
    <property type="entry name" value="RNA-binding S4 domain"/>
    <property type="match status" value="1"/>
</dbReference>
<dbReference type="CDD" id="cd00805">
    <property type="entry name" value="TyrRS_core"/>
    <property type="match status" value="1"/>
</dbReference>
<dbReference type="NCBIfam" id="TIGR00234">
    <property type="entry name" value="tyrS"/>
    <property type="match status" value="1"/>
</dbReference>
<dbReference type="GO" id="GO:0006437">
    <property type="term" value="P:tyrosyl-tRNA aminoacylation"/>
    <property type="evidence" value="ECO:0007669"/>
    <property type="project" value="UniProtKB-UniRule"/>
</dbReference>
<evidence type="ECO:0000256" key="7">
    <source>
        <dbReference type="ARBA" id="ARBA00022917"/>
    </source>
</evidence>
<dbReference type="PRINTS" id="PR01040">
    <property type="entry name" value="TRNASYNTHTYR"/>
</dbReference>
<keyword evidence="4 10" id="KW-0547">Nucleotide-binding</keyword>
<keyword evidence="6 11" id="KW-0694">RNA-binding</keyword>
<proteinExistence type="inferred from homology"/>
<reference evidence="12 13" key="1">
    <citation type="journal article" date="2009" name="J. Bacteriol.">
        <title>Draft genome sequence of the extremely acidophilic bacterium Acidithiobacillus caldus ATCC 51756 reveals metabolic versatility in the genus Acidithiobacillus.</title>
        <authorList>
            <person name="Valdes J."/>
            <person name="Quatrini R."/>
            <person name="Hallberg K."/>
            <person name="Dopson M."/>
            <person name="Valenzuela P.D."/>
            <person name="Holmes D.S."/>
        </authorList>
    </citation>
    <scope>NUCLEOTIDE SEQUENCE [LARGE SCALE GENOMIC DNA]</scope>
    <source>
        <strain evidence="13">ATCC 51756 / DSM 8584 / KU</strain>
    </source>
</reference>
<dbReference type="Gene3D" id="1.10.240.10">
    <property type="entry name" value="Tyrosyl-Transfer RNA Synthetase"/>
    <property type="match status" value="1"/>
</dbReference>
<dbReference type="SUPFAM" id="SSF55174">
    <property type="entry name" value="Alpha-L RNA-binding motif"/>
    <property type="match status" value="1"/>
</dbReference>
<dbReference type="InterPro" id="IPR001412">
    <property type="entry name" value="aa-tRNA-synth_I_CS"/>
</dbReference>
<feature type="short sequence motif" description="'KMSKS' region" evidence="10">
    <location>
        <begin position="231"/>
        <end position="235"/>
    </location>
</feature>
<accession>A0A060A2L3</accession>
<dbReference type="eggNOG" id="COG0162">
    <property type="taxonomic scope" value="Bacteria"/>
</dbReference>
<dbReference type="GO" id="GO:0003723">
    <property type="term" value="F:RNA binding"/>
    <property type="evidence" value="ECO:0007669"/>
    <property type="project" value="UniProtKB-KW"/>
</dbReference>
<dbReference type="PANTHER" id="PTHR11766:SF1">
    <property type="entry name" value="TYROSINE--TRNA LIGASE"/>
    <property type="match status" value="1"/>
</dbReference>
<evidence type="ECO:0000256" key="4">
    <source>
        <dbReference type="ARBA" id="ARBA00022741"/>
    </source>
</evidence>
<evidence type="ECO:0000313" key="13">
    <source>
        <dbReference type="Proteomes" id="UP000005522"/>
    </source>
</evidence>
<evidence type="ECO:0000256" key="8">
    <source>
        <dbReference type="ARBA" id="ARBA00023146"/>
    </source>
</evidence>
<dbReference type="PANTHER" id="PTHR11766">
    <property type="entry name" value="TYROSYL-TRNA SYNTHETASE"/>
    <property type="match status" value="1"/>
</dbReference>
<evidence type="ECO:0000256" key="6">
    <source>
        <dbReference type="ARBA" id="ARBA00022884"/>
    </source>
</evidence>
<keyword evidence="2 10" id="KW-0963">Cytoplasm</keyword>
<evidence type="ECO:0000256" key="1">
    <source>
        <dbReference type="ARBA" id="ARBA00011738"/>
    </source>
</evidence>
<comment type="similarity">
    <text evidence="10">Belongs to the class-I aminoacyl-tRNA synthetase family. TyrS type 2 subfamily.</text>
</comment>
<dbReference type="EC" id="6.1.1.1" evidence="10"/>
<evidence type="ECO:0000313" key="12">
    <source>
        <dbReference type="EMBL" id="AIA56471.1"/>
    </source>
</evidence>
<dbReference type="InterPro" id="IPR002307">
    <property type="entry name" value="Tyr-tRNA-ligase"/>
</dbReference>
<dbReference type="AlphaFoldDB" id="A0A060A2L3"/>
<dbReference type="PROSITE" id="PS00178">
    <property type="entry name" value="AA_TRNA_LIGASE_I"/>
    <property type="match status" value="1"/>
</dbReference>
<sequence>MEMDGESAGAQLAFGSSDILPEGALNEALQRAAQEGRALRVKLGMDPTAPDLHLGHTVLLHKARQFQDLGHQVLFLIGDFTARIGDPTGKSSTRPPLSAEAVQANAETYRQQIFRILDPARTEVVFNSHWLDRLRPQELIQLAARYTVARMLERDDFSKRYHAQQPIAVHEFLYPLLQGYDSVALRADVELGGTDQRFNLLVGRELQKEYGQRPQVVLTMPILEGLDGVQKMSKSLGNTIALEDTPEEMFGKLMSISDTLMWRYYALLSAKSQPEQVALRQKAEAGEINPRDCKLDLAQELVTRFHGSSAGVRARETFLAQFQRRERPDDLALQTLRLPPPLTLAKTLQALGWVRSSSEGMRKIREGAVHLGETRIEDPSLALEPGPEYFLQFGKRHVARVCLLAQESDHG</sequence>
<dbReference type="Pfam" id="PF00579">
    <property type="entry name" value="tRNA-synt_1b"/>
    <property type="match status" value="1"/>
</dbReference>
<dbReference type="InterPro" id="IPR014729">
    <property type="entry name" value="Rossmann-like_a/b/a_fold"/>
</dbReference>
<comment type="catalytic activity">
    <reaction evidence="9 10">
        <text>tRNA(Tyr) + L-tyrosine + ATP = L-tyrosyl-tRNA(Tyr) + AMP + diphosphate + H(+)</text>
        <dbReference type="Rhea" id="RHEA:10220"/>
        <dbReference type="Rhea" id="RHEA-COMP:9706"/>
        <dbReference type="Rhea" id="RHEA-COMP:9707"/>
        <dbReference type="ChEBI" id="CHEBI:15378"/>
        <dbReference type="ChEBI" id="CHEBI:30616"/>
        <dbReference type="ChEBI" id="CHEBI:33019"/>
        <dbReference type="ChEBI" id="CHEBI:58315"/>
        <dbReference type="ChEBI" id="CHEBI:78442"/>
        <dbReference type="ChEBI" id="CHEBI:78536"/>
        <dbReference type="ChEBI" id="CHEBI:456215"/>
        <dbReference type="EC" id="6.1.1.1"/>
    </reaction>
</comment>
<evidence type="ECO:0000256" key="9">
    <source>
        <dbReference type="ARBA" id="ARBA00048248"/>
    </source>
</evidence>
<dbReference type="KEGG" id="acz:Acaty_c2633"/>
<keyword evidence="3 10" id="KW-0436">Ligase</keyword>
<evidence type="ECO:0000256" key="5">
    <source>
        <dbReference type="ARBA" id="ARBA00022840"/>
    </source>
</evidence>
<comment type="function">
    <text evidence="10">Catalyzes the attachment of tyrosine to tRNA(Tyr) in a two-step reaction: tyrosine is first activated by ATP to form Tyr-AMP and then transferred to the acceptor end of tRNA(Tyr).</text>
</comment>
<dbReference type="Gene3D" id="3.40.50.620">
    <property type="entry name" value="HUPs"/>
    <property type="match status" value="1"/>
</dbReference>
<name>A0A060A2L3_ACICK</name>
<evidence type="ECO:0000256" key="3">
    <source>
        <dbReference type="ARBA" id="ARBA00022598"/>
    </source>
</evidence>
<dbReference type="InterPro" id="IPR036986">
    <property type="entry name" value="S4_RNA-bd_sf"/>
</dbReference>
<dbReference type="GO" id="GO:0005829">
    <property type="term" value="C:cytosol"/>
    <property type="evidence" value="ECO:0007669"/>
    <property type="project" value="TreeGrafter"/>
</dbReference>
<dbReference type="GO" id="GO:0005524">
    <property type="term" value="F:ATP binding"/>
    <property type="evidence" value="ECO:0007669"/>
    <property type="project" value="UniProtKB-UniRule"/>
</dbReference>
<dbReference type="EMBL" id="CP005986">
    <property type="protein sequence ID" value="AIA56471.1"/>
    <property type="molecule type" value="Genomic_DNA"/>
</dbReference>
<keyword evidence="7 10" id="KW-0648">Protein biosynthesis</keyword>
<dbReference type="InterPro" id="IPR024088">
    <property type="entry name" value="Tyr-tRNA-ligase_bac-type"/>
</dbReference>
<feature type="short sequence motif" description="'HIGH' region" evidence="10">
    <location>
        <begin position="47"/>
        <end position="56"/>
    </location>
</feature>
<dbReference type="Proteomes" id="UP000005522">
    <property type="component" value="Chromosome"/>
</dbReference>
<keyword evidence="8 10" id="KW-0030">Aminoacyl-tRNA synthetase</keyword>
<keyword evidence="5 10" id="KW-0067">ATP-binding</keyword>
<dbReference type="PROSITE" id="PS50889">
    <property type="entry name" value="S4"/>
    <property type="match status" value="1"/>
</dbReference>
<evidence type="ECO:0000256" key="2">
    <source>
        <dbReference type="ARBA" id="ARBA00022490"/>
    </source>
</evidence>
<protein>
    <recommendedName>
        <fullName evidence="10">Tyrosine--tRNA ligase</fullName>
        <ecNumber evidence="10">6.1.1.1</ecNumber>
    </recommendedName>
    <alternativeName>
        <fullName evidence="10">Tyrosyl-tRNA synthetase</fullName>
        <shortName evidence="10">TyrRS</shortName>
    </alternativeName>
</protein>
<dbReference type="SUPFAM" id="SSF52374">
    <property type="entry name" value="Nucleotidylyl transferase"/>
    <property type="match status" value="1"/>
</dbReference>
<dbReference type="HOGENOM" id="CLU_024003_5_0_6"/>
<evidence type="ECO:0000256" key="11">
    <source>
        <dbReference type="PROSITE-ProRule" id="PRU00182"/>
    </source>
</evidence>
<organism evidence="12 13">
    <name type="scientific">Acidithiobacillus caldus (strain ATCC 51756 / DSM 8584 / KU)</name>
    <dbReference type="NCBI Taxonomy" id="637389"/>
    <lineage>
        <taxon>Bacteria</taxon>
        <taxon>Pseudomonadati</taxon>
        <taxon>Pseudomonadota</taxon>
        <taxon>Acidithiobacillia</taxon>
        <taxon>Acidithiobacillales</taxon>
        <taxon>Acidithiobacillaceae</taxon>
        <taxon>Acidithiobacillus</taxon>
    </lineage>
</organism>